<proteinExistence type="predicted"/>
<reference evidence="1 2" key="1">
    <citation type="journal article" date="2021" name="PeerJ">
        <title>Analysis of 44 Vibrio anguillarum genomes reveals high genetic diversity.</title>
        <authorList>
            <person name="Hansen M.J."/>
            <person name="Dalsgaard I."/>
        </authorList>
    </citation>
    <scope>NUCLEOTIDE SEQUENCE [LARGE SCALE GENOMIC DNA]</scope>
    <source>
        <strain evidence="1 2">040915-1/1B</strain>
    </source>
</reference>
<protein>
    <submittedName>
        <fullName evidence="1">Uncharacterized protein</fullName>
    </submittedName>
</protein>
<keyword evidence="2" id="KW-1185">Reference proteome</keyword>
<comment type="caution">
    <text evidence="1">The sequence shown here is derived from an EMBL/GenBank/DDBJ whole genome shotgun (WGS) entry which is preliminary data.</text>
</comment>
<evidence type="ECO:0000313" key="1">
    <source>
        <dbReference type="EMBL" id="MBF4374458.1"/>
    </source>
</evidence>
<name>A0ABR9Z7N7_VIBAN</name>
<sequence>MSKVVSFKPEYGTYQPDDGGKVLDICPFCAAAPHLEQDQDETWYVACIKKIRTSILTPFLMEGSAVIFKCLIFKYNLRGNCMFTRKYKYHIKGEGAEFVRKGIIKLPEPAHIG</sequence>
<evidence type="ECO:0000313" key="2">
    <source>
        <dbReference type="Proteomes" id="UP000726136"/>
    </source>
</evidence>
<dbReference type="EMBL" id="RDPI01000019">
    <property type="protein sequence ID" value="MBF4374458.1"/>
    <property type="molecule type" value="Genomic_DNA"/>
</dbReference>
<organism evidence="1 2">
    <name type="scientific">Vibrio anguillarum</name>
    <name type="common">Listonella anguillarum</name>
    <dbReference type="NCBI Taxonomy" id="55601"/>
    <lineage>
        <taxon>Bacteria</taxon>
        <taxon>Pseudomonadati</taxon>
        <taxon>Pseudomonadota</taxon>
        <taxon>Gammaproteobacteria</taxon>
        <taxon>Vibrionales</taxon>
        <taxon>Vibrionaceae</taxon>
        <taxon>Vibrio</taxon>
    </lineage>
</organism>
<dbReference type="RefSeq" id="WP_214653865.1">
    <property type="nucleotide sequence ID" value="NZ_PUIE01000988.1"/>
</dbReference>
<dbReference type="Proteomes" id="UP000726136">
    <property type="component" value="Unassembled WGS sequence"/>
</dbReference>
<accession>A0ABR9Z7N7</accession>
<gene>
    <name evidence="1" type="ORF">EAY46_15420</name>
</gene>